<evidence type="ECO:0000259" key="5">
    <source>
        <dbReference type="PROSITE" id="PS50977"/>
    </source>
</evidence>
<dbReference type="Pfam" id="PF00440">
    <property type="entry name" value="TetR_N"/>
    <property type="match status" value="1"/>
</dbReference>
<evidence type="ECO:0000256" key="2">
    <source>
        <dbReference type="ARBA" id="ARBA00023125"/>
    </source>
</evidence>
<sequence length="199" mass="21807">MDDERPSGTRERILAAAAEIIKEGGVTARLSVRAVAARAGVSTGSLRHHFPTQQTLRDEVMRRIYDWIAPAHSIHDTSIPARDRLVESLREVLTAVGSAEQARAAMGELTRTFIAGEQTAQVREAYLTIDRDTRRRVETWLELLAEEEGLPLEGIPGRASLLCTVLSGLGLERALPAEDSLAQRETETLYRAVDAALAP</sequence>
<accession>A0ABV5DQL3</accession>
<dbReference type="PANTHER" id="PTHR30055">
    <property type="entry name" value="HTH-TYPE TRANSCRIPTIONAL REGULATOR RUTR"/>
    <property type="match status" value="1"/>
</dbReference>
<dbReference type="InterPro" id="IPR009057">
    <property type="entry name" value="Homeodomain-like_sf"/>
</dbReference>
<name>A0ABV5DQL3_9ACTN</name>
<organism evidence="6 7">
    <name type="scientific">Nocardiopsis alba</name>
    <dbReference type="NCBI Taxonomy" id="53437"/>
    <lineage>
        <taxon>Bacteria</taxon>
        <taxon>Bacillati</taxon>
        <taxon>Actinomycetota</taxon>
        <taxon>Actinomycetes</taxon>
        <taxon>Streptosporangiales</taxon>
        <taxon>Nocardiopsidaceae</taxon>
        <taxon>Nocardiopsis</taxon>
    </lineage>
</organism>
<evidence type="ECO:0000313" key="6">
    <source>
        <dbReference type="EMBL" id="MFB8766863.1"/>
    </source>
</evidence>
<keyword evidence="3" id="KW-0804">Transcription</keyword>
<dbReference type="EMBL" id="JAYMRS010000001">
    <property type="protein sequence ID" value="MFB8766863.1"/>
    <property type="molecule type" value="Genomic_DNA"/>
</dbReference>
<dbReference type="PANTHER" id="PTHR30055:SF234">
    <property type="entry name" value="HTH-TYPE TRANSCRIPTIONAL REGULATOR BETI"/>
    <property type="match status" value="1"/>
</dbReference>
<dbReference type="InterPro" id="IPR001647">
    <property type="entry name" value="HTH_TetR"/>
</dbReference>
<dbReference type="SUPFAM" id="SSF46689">
    <property type="entry name" value="Homeodomain-like"/>
    <property type="match status" value="1"/>
</dbReference>
<keyword evidence="2 4" id="KW-0238">DNA-binding</keyword>
<dbReference type="Proteomes" id="UP001585053">
    <property type="component" value="Unassembled WGS sequence"/>
</dbReference>
<protein>
    <submittedName>
        <fullName evidence="6">TetR family transcriptional regulator</fullName>
    </submittedName>
</protein>
<keyword evidence="1" id="KW-0805">Transcription regulation</keyword>
<dbReference type="PROSITE" id="PS50977">
    <property type="entry name" value="HTH_TETR_2"/>
    <property type="match status" value="1"/>
</dbReference>
<dbReference type="Gene3D" id="1.10.357.10">
    <property type="entry name" value="Tetracycline Repressor, domain 2"/>
    <property type="match status" value="1"/>
</dbReference>
<evidence type="ECO:0000313" key="7">
    <source>
        <dbReference type="Proteomes" id="UP001585053"/>
    </source>
</evidence>
<comment type="caution">
    <text evidence="6">The sequence shown here is derived from an EMBL/GenBank/DDBJ whole genome shotgun (WGS) entry which is preliminary data.</text>
</comment>
<evidence type="ECO:0000256" key="3">
    <source>
        <dbReference type="ARBA" id="ARBA00023163"/>
    </source>
</evidence>
<keyword evidence="7" id="KW-1185">Reference proteome</keyword>
<feature type="DNA-binding region" description="H-T-H motif" evidence="4">
    <location>
        <begin position="31"/>
        <end position="50"/>
    </location>
</feature>
<dbReference type="InterPro" id="IPR050109">
    <property type="entry name" value="HTH-type_TetR-like_transc_reg"/>
</dbReference>
<reference evidence="6 7" key="1">
    <citation type="submission" date="2024-01" db="EMBL/GenBank/DDBJ databases">
        <title>Genome mining of biosynthetic gene clusters to explore secondary metabolites of Streptomyces sp.</title>
        <authorList>
            <person name="Baig A."/>
            <person name="Ajitkumar Shintre N."/>
            <person name="Kumar H."/>
            <person name="Anbarasu A."/>
            <person name="Ramaiah S."/>
        </authorList>
    </citation>
    <scope>NUCLEOTIDE SEQUENCE [LARGE SCALE GENOMIC DNA]</scope>
    <source>
        <strain evidence="6 7">A01</strain>
    </source>
</reference>
<gene>
    <name evidence="6" type="ORF">VSQ78_04050</name>
</gene>
<dbReference type="RefSeq" id="WP_357715087.1">
    <property type="nucleotide sequence ID" value="NZ_JAYMRS010000001.1"/>
</dbReference>
<evidence type="ECO:0000256" key="4">
    <source>
        <dbReference type="PROSITE-ProRule" id="PRU00335"/>
    </source>
</evidence>
<proteinExistence type="predicted"/>
<feature type="domain" description="HTH tetR-type" evidence="5">
    <location>
        <begin position="7"/>
        <end position="68"/>
    </location>
</feature>
<evidence type="ECO:0000256" key="1">
    <source>
        <dbReference type="ARBA" id="ARBA00023015"/>
    </source>
</evidence>